<reference evidence="1 2" key="1">
    <citation type="submission" date="2015-12" db="EMBL/GenBank/DDBJ databases">
        <title>Draft genome sequence of Moniliophthora roreri, the causal agent of frosty pod rot of cacao.</title>
        <authorList>
            <person name="Aime M.C."/>
            <person name="Diaz-Valderrama J.R."/>
            <person name="Kijpornyongpan T."/>
            <person name="Phillips-Mora W."/>
        </authorList>
    </citation>
    <scope>NUCLEOTIDE SEQUENCE [LARGE SCALE GENOMIC DNA]</scope>
    <source>
        <strain evidence="1 2">MCA 2952</strain>
    </source>
</reference>
<dbReference type="Proteomes" id="UP000054988">
    <property type="component" value="Unassembled WGS sequence"/>
</dbReference>
<sequence>MFQARFRSAPIEMGCS</sequence>
<dbReference type="AlphaFoldDB" id="A0A0W0G1P2"/>
<accession>A0A0W0G1P2</accession>
<evidence type="ECO:0000313" key="2">
    <source>
        <dbReference type="Proteomes" id="UP000054988"/>
    </source>
</evidence>
<protein>
    <submittedName>
        <fullName evidence="1">Uncharacterized protein</fullName>
    </submittedName>
</protein>
<dbReference type="EMBL" id="LATX01001324">
    <property type="protein sequence ID" value="KTB42521.1"/>
    <property type="molecule type" value="Genomic_DNA"/>
</dbReference>
<proteinExistence type="predicted"/>
<evidence type="ECO:0000313" key="1">
    <source>
        <dbReference type="EMBL" id="KTB42521.1"/>
    </source>
</evidence>
<gene>
    <name evidence="1" type="ORF">WG66_4902</name>
</gene>
<name>A0A0W0G1P2_MONRR</name>
<comment type="caution">
    <text evidence="1">The sequence shown here is derived from an EMBL/GenBank/DDBJ whole genome shotgun (WGS) entry which is preliminary data.</text>
</comment>
<organism evidence="1 2">
    <name type="scientific">Moniliophthora roreri</name>
    <name type="common">Frosty pod rot fungus</name>
    <name type="synonym">Monilia roreri</name>
    <dbReference type="NCBI Taxonomy" id="221103"/>
    <lineage>
        <taxon>Eukaryota</taxon>
        <taxon>Fungi</taxon>
        <taxon>Dikarya</taxon>
        <taxon>Basidiomycota</taxon>
        <taxon>Agaricomycotina</taxon>
        <taxon>Agaricomycetes</taxon>
        <taxon>Agaricomycetidae</taxon>
        <taxon>Agaricales</taxon>
        <taxon>Marasmiineae</taxon>
        <taxon>Marasmiaceae</taxon>
        <taxon>Moniliophthora</taxon>
    </lineage>
</organism>